<evidence type="ECO:0000313" key="10">
    <source>
        <dbReference type="EMBL" id="AUW31381.1"/>
    </source>
</evidence>
<feature type="region of interest" description="Disordered" evidence="6">
    <location>
        <begin position="296"/>
        <end position="324"/>
    </location>
</feature>
<dbReference type="EMBL" id="MG777509">
    <property type="protein sequence ID" value="AUW31381.1"/>
    <property type="molecule type" value="Genomic_DNA"/>
</dbReference>
<evidence type="ECO:0000313" key="9">
    <source>
        <dbReference type="EMBL" id="ANM86477.1"/>
    </source>
</evidence>
<proteinExistence type="inferred from homology"/>
<reference evidence="10" key="2">
    <citation type="submission" date="2017-12" db="EMBL/GenBank/DDBJ databases">
        <title>Genome Sequencing Reveals a Rich Biosynthetic Potential.</title>
        <authorList>
            <person name="Bertrand R.L."/>
            <person name="Abdel-Hameed M.E."/>
            <person name="Sorensen J.L."/>
        </authorList>
    </citation>
    <scope>NUCLEOTIDE SEQUENCE</scope>
</reference>
<feature type="transmembrane region" description="Helical" evidence="7">
    <location>
        <begin position="133"/>
        <end position="154"/>
    </location>
</feature>
<feature type="transmembrane region" description="Helical" evidence="7">
    <location>
        <begin position="248"/>
        <end position="271"/>
    </location>
</feature>
<evidence type="ECO:0000256" key="7">
    <source>
        <dbReference type="SAM" id="Phobius"/>
    </source>
</evidence>
<name>A0A1Z1C4F7_CLAUC</name>
<dbReference type="PANTHER" id="PTHR33048:SF146">
    <property type="entry name" value="INTEGRAL MEMBRANE PROTEIN"/>
    <property type="match status" value="1"/>
</dbReference>
<accession>A0A1Z1C4F7</accession>
<evidence type="ECO:0000259" key="8">
    <source>
        <dbReference type="Pfam" id="PF20684"/>
    </source>
</evidence>
<evidence type="ECO:0000256" key="3">
    <source>
        <dbReference type="ARBA" id="ARBA00022989"/>
    </source>
</evidence>
<protein>
    <submittedName>
        <fullName evidence="9 10">Integral membrane protein</fullName>
    </submittedName>
</protein>
<feature type="transmembrane region" description="Helical" evidence="7">
    <location>
        <begin position="182"/>
        <end position="202"/>
    </location>
</feature>
<evidence type="ECO:0000256" key="2">
    <source>
        <dbReference type="ARBA" id="ARBA00022692"/>
    </source>
</evidence>
<feature type="transmembrane region" description="Helical" evidence="7">
    <location>
        <begin position="20"/>
        <end position="42"/>
    </location>
</feature>
<comment type="similarity">
    <text evidence="5">Belongs to the SAT4 family.</text>
</comment>
<dbReference type="InterPro" id="IPR052337">
    <property type="entry name" value="SAT4-like"/>
</dbReference>
<keyword evidence="4 7" id="KW-0472">Membrane</keyword>
<feature type="transmembrane region" description="Helical" evidence="7">
    <location>
        <begin position="99"/>
        <end position="121"/>
    </location>
</feature>
<feature type="region of interest" description="Disordered" evidence="6">
    <location>
        <begin position="346"/>
        <end position="370"/>
    </location>
</feature>
<feature type="transmembrane region" description="Helical" evidence="7">
    <location>
        <begin position="214"/>
        <end position="236"/>
    </location>
</feature>
<evidence type="ECO:0000256" key="6">
    <source>
        <dbReference type="SAM" id="MobiDB-lite"/>
    </source>
</evidence>
<dbReference type="EMBL" id="KX264263">
    <property type="protein sequence ID" value="ANM86477.1"/>
    <property type="molecule type" value="Genomic_DNA"/>
</dbReference>
<dbReference type="PANTHER" id="PTHR33048">
    <property type="entry name" value="PTH11-LIKE INTEGRAL MEMBRANE PROTEIN (AFU_ORTHOLOGUE AFUA_5G11245)"/>
    <property type="match status" value="1"/>
</dbReference>
<dbReference type="Pfam" id="PF20684">
    <property type="entry name" value="Fung_rhodopsin"/>
    <property type="match status" value="1"/>
</dbReference>
<keyword evidence="2 7" id="KW-0812">Transmembrane</keyword>
<dbReference type="InterPro" id="IPR049326">
    <property type="entry name" value="Rhodopsin_dom_fungi"/>
</dbReference>
<keyword evidence="3 7" id="KW-1133">Transmembrane helix</keyword>
<sequence>MATVSYGTSLPADEVRGHPALAIYMWVGCGIATVVVAVRLYTRLFWKQAAGWDDLFIALSYLFALVLYVGTQLLLNYGYGRHINYIPPPDLVILLKLNTMVTIAGFAALAFARMSIGLFLLRLVSRVRKWAWVVYLGLSLNVVQAVALILLTGLQCVPIRRLWDPTVGGFCFPRGRFTIADRFFGCINSVVDLIFALFPLLVIRGLQIEGKVKLAIYLLLSCGLLACVCSVGRVVASKLTAQDVTWELIPLTYWALSEATGVLILACMPAMHQIILQFSRSSSWAKMKTYITRKLPGSTHRSGRVSGSGHPANHDGKNRDPITSSKGVAVRRDVYVELEDSVPSDEVAGDTFGHDGRMYSSEARGGTTMV</sequence>
<feature type="transmembrane region" description="Helical" evidence="7">
    <location>
        <begin position="54"/>
        <end position="79"/>
    </location>
</feature>
<comment type="subcellular location">
    <subcellularLocation>
        <location evidence="1">Membrane</location>
        <topology evidence="1">Multi-pass membrane protein</topology>
    </subcellularLocation>
</comment>
<evidence type="ECO:0000256" key="1">
    <source>
        <dbReference type="ARBA" id="ARBA00004141"/>
    </source>
</evidence>
<dbReference type="AlphaFoldDB" id="A0A1Z1C4F7"/>
<dbReference type="GO" id="GO:0016020">
    <property type="term" value="C:membrane"/>
    <property type="evidence" value="ECO:0007669"/>
    <property type="project" value="UniProtKB-SubCell"/>
</dbReference>
<feature type="domain" description="Rhodopsin" evidence="8">
    <location>
        <begin position="38"/>
        <end position="275"/>
    </location>
</feature>
<reference evidence="9" key="1">
    <citation type="submission" date="2016-05" db="EMBL/GenBank/DDBJ databases">
        <title>Lichen genome sequencing reveals its rich biosynthetic potential.</title>
        <authorList>
            <person name="Bertrand R.L."/>
            <person name="Abdel-Hameed M."/>
            <person name="Sorensen J.L."/>
        </authorList>
    </citation>
    <scope>NUCLEOTIDE SEQUENCE</scope>
</reference>
<organism evidence="9">
    <name type="scientific">Cladonia uncialis subsp. uncialis</name>
    <dbReference type="NCBI Taxonomy" id="180999"/>
    <lineage>
        <taxon>Eukaryota</taxon>
        <taxon>Fungi</taxon>
        <taxon>Dikarya</taxon>
        <taxon>Ascomycota</taxon>
        <taxon>Pezizomycotina</taxon>
        <taxon>Lecanoromycetes</taxon>
        <taxon>OSLEUM clade</taxon>
        <taxon>Lecanoromycetidae</taxon>
        <taxon>Lecanorales</taxon>
        <taxon>Lecanorineae</taxon>
        <taxon>Cladoniaceae</taxon>
        <taxon>Cladonia</taxon>
    </lineage>
</organism>
<evidence type="ECO:0000256" key="4">
    <source>
        <dbReference type="ARBA" id="ARBA00023136"/>
    </source>
</evidence>
<evidence type="ECO:0000256" key="5">
    <source>
        <dbReference type="ARBA" id="ARBA00038359"/>
    </source>
</evidence>